<evidence type="ECO:0000313" key="1">
    <source>
        <dbReference type="EMBL" id="CAB4298806.1"/>
    </source>
</evidence>
<dbReference type="Proteomes" id="UP000507245">
    <property type="component" value="Unassembled WGS sequence"/>
</dbReference>
<gene>
    <name evidence="1" type="ORF">ORAREDHAP_LOCUS11606</name>
</gene>
<sequence length="89" mass="10586">MNSYEDAIFCSYCDKFSCYDPQEELAHIIKRHKHAPNVQGLRALDNRKRCRLCVHKNGYDHAKVIIDQSALDKHMDKVHPRWEDLYPRC</sequence>
<accession>A0A6J5WAV9</accession>
<proteinExistence type="predicted"/>
<dbReference type="AlphaFoldDB" id="A0A6J5WAV9"/>
<reference evidence="2" key="1">
    <citation type="journal article" date="2020" name="Genome Biol.">
        <title>Gamete binning: chromosome-level and haplotype-resolved genome assembly enabled by high-throughput single-cell sequencing of gamete genomes.</title>
        <authorList>
            <person name="Campoy J.A."/>
            <person name="Sun H."/>
            <person name="Goel M."/>
            <person name="Jiao W.-B."/>
            <person name="Folz-Donahue K."/>
            <person name="Wang N."/>
            <person name="Rubio M."/>
            <person name="Liu C."/>
            <person name="Kukat C."/>
            <person name="Ruiz D."/>
            <person name="Huettel B."/>
            <person name="Schneeberger K."/>
        </authorList>
    </citation>
    <scope>NUCLEOTIDE SEQUENCE [LARGE SCALE GENOMIC DNA]</scope>
    <source>
        <strain evidence="2">cv. Rojo Pasion</strain>
    </source>
</reference>
<protein>
    <submittedName>
        <fullName evidence="1">Uncharacterized protein</fullName>
    </submittedName>
</protein>
<name>A0A6J5WAV9_PRUAR</name>
<keyword evidence="2" id="KW-1185">Reference proteome</keyword>
<evidence type="ECO:0000313" key="2">
    <source>
        <dbReference type="Proteomes" id="UP000507245"/>
    </source>
</evidence>
<dbReference type="EMBL" id="CAEKKB010000002">
    <property type="protein sequence ID" value="CAB4298806.1"/>
    <property type="molecule type" value="Genomic_DNA"/>
</dbReference>
<organism evidence="1 2">
    <name type="scientific">Prunus armeniaca</name>
    <name type="common">Apricot</name>
    <name type="synonym">Armeniaca vulgaris</name>
    <dbReference type="NCBI Taxonomy" id="36596"/>
    <lineage>
        <taxon>Eukaryota</taxon>
        <taxon>Viridiplantae</taxon>
        <taxon>Streptophyta</taxon>
        <taxon>Embryophyta</taxon>
        <taxon>Tracheophyta</taxon>
        <taxon>Spermatophyta</taxon>
        <taxon>Magnoliopsida</taxon>
        <taxon>eudicotyledons</taxon>
        <taxon>Gunneridae</taxon>
        <taxon>Pentapetalae</taxon>
        <taxon>rosids</taxon>
        <taxon>fabids</taxon>
        <taxon>Rosales</taxon>
        <taxon>Rosaceae</taxon>
        <taxon>Amygdaloideae</taxon>
        <taxon>Amygdaleae</taxon>
        <taxon>Prunus</taxon>
    </lineage>
</organism>